<dbReference type="InterPro" id="IPR009637">
    <property type="entry name" value="GPR107/GPR108-like"/>
</dbReference>
<evidence type="ECO:0000256" key="2">
    <source>
        <dbReference type="ARBA" id="ARBA00022692"/>
    </source>
</evidence>
<feature type="signal peptide" evidence="8">
    <location>
        <begin position="1"/>
        <end position="18"/>
    </location>
</feature>
<dbReference type="Proteomes" id="UP000030745">
    <property type="component" value="Unassembled WGS sequence"/>
</dbReference>
<reference evidence="10 11" key="1">
    <citation type="journal article" date="2013" name="PLoS Genet.">
        <title>Distinctive expansion of potential virulence genes in the genome of the oomycete fish pathogen Saprolegnia parasitica.</title>
        <authorList>
            <person name="Jiang R.H."/>
            <person name="de Bruijn I."/>
            <person name="Haas B.J."/>
            <person name="Belmonte R."/>
            <person name="Lobach L."/>
            <person name="Christie J."/>
            <person name="van den Ackerveken G."/>
            <person name="Bottin A."/>
            <person name="Bulone V."/>
            <person name="Diaz-Moreno S.M."/>
            <person name="Dumas B."/>
            <person name="Fan L."/>
            <person name="Gaulin E."/>
            <person name="Govers F."/>
            <person name="Grenville-Briggs L.J."/>
            <person name="Horner N.R."/>
            <person name="Levin J.Z."/>
            <person name="Mammella M."/>
            <person name="Meijer H.J."/>
            <person name="Morris P."/>
            <person name="Nusbaum C."/>
            <person name="Oome S."/>
            <person name="Phillips A.J."/>
            <person name="van Rooyen D."/>
            <person name="Rzeszutek E."/>
            <person name="Saraiva M."/>
            <person name="Secombes C.J."/>
            <person name="Seidl M.F."/>
            <person name="Snel B."/>
            <person name="Stassen J.H."/>
            <person name="Sykes S."/>
            <person name="Tripathy S."/>
            <person name="van den Berg H."/>
            <person name="Vega-Arreguin J.C."/>
            <person name="Wawra S."/>
            <person name="Young S.K."/>
            <person name="Zeng Q."/>
            <person name="Dieguez-Uribeondo J."/>
            <person name="Russ C."/>
            <person name="Tyler B.M."/>
            <person name="van West P."/>
        </authorList>
    </citation>
    <scope>NUCLEOTIDE SEQUENCE [LARGE SCALE GENOMIC DNA]</scope>
    <source>
        <strain evidence="10 11">CBS 223.65</strain>
    </source>
</reference>
<feature type="transmembrane region" description="Helical" evidence="7">
    <location>
        <begin position="214"/>
        <end position="232"/>
    </location>
</feature>
<dbReference type="PANTHER" id="PTHR21229">
    <property type="entry name" value="LUNG SEVEN TRANSMEMBRANE RECEPTOR"/>
    <property type="match status" value="1"/>
</dbReference>
<evidence type="ECO:0000313" key="11">
    <source>
        <dbReference type="Proteomes" id="UP000030745"/>
    </source>
</evidence>
<keyword evidence="11" id="KW-1185">Reference proteome</keyword>
<feature type="transmembrane region" description="Helical" evidence="7">
    <location>
        <begin position="176"/>
        <end position="202"/>
    </location>
</feature>
<sequence>MRSGIFLVLAACLWTIEASIHVVDGPAVGWKASERMFRSDAAADSWVHVDFLAVPIEDELDPTSEYAVAVVIYTDDDNMQTPDDYCSQDYSQMNTSNLTGQLFFPADNSTVMEGKDAFVVATTGVQTVVIVTCARPKRNESEPATYLPFEENPNSAAFDLRAAIAFKNPYGYLPGLMWGLLPFSGSLCLAYLVADGVFLVLLFRNRHTLIRLHYFILLVLLLTSLETLLWYVTYASLNESGEALCCPYPKMIVASTLLKVFSKLIARVLTMIICLGYGIARPSLTCAEISLVTGLGLCYVVSTGALEITHLSNQSAGDVSPPLVWELLATATDGCFAGWIFTSLMLTRKTLRATGQSAKYKMYDTLFTVLVTFMAITFLFTVFENAVYSKRIELSWDWMWVLWASSRALNFCVVFVVSIIWRPTRTSLLYAHSVQVPSSEADCPSTKAGDVELVVVEESSDTETDASLHHDDVDDEATSTTVAARDAI</sequence>
<evidence type="ECO:0000256" key="6">
    <source>
        <dbReference type="SAM" id="MobiDB-lite"/>
    </source>
</evidence>
<proteinExistence type="predicted"/>
<organism evidence="10 11">
    <name type="scientific">Saprolegnia parasitica (strain CBS 223.65)</name>
    <dbReference type="NCBI Taxonomy" id="695850"/>
    <lineage>
        <taxon>Eukaryota</taxon>
        <taxon>Sar</taxon>
        <taxon>Stramenopiles</taxon>
        <taxon>Oomycota</taxon>
        <taxon>Saprolegniomycetes</taxon>
        <taxon>Saprolegniales</taxon>
        <taxon>Saprolegniaceae</taxon>
        <taxon>Saprolegnia</taxon>
    </lineage>
</organism>
<accession>A0A067CYY4</accession>
<evidence type="ECO:0000259" key="9">
    <source>
        <dbReference type="Pfam" id="PF06814"/>
    </source>
</evidence>
<dbReference type="VEuPathDB" id="FungiDB:SPRG_19521"/>
<dbReference type="RefSeq" id="XP_012197772.1">
    <property type="nucleotide sequence ID" value="XM_012342382.1"/>
</dbReference>
<evidence type="ECO:0000256" key="8">
    <source>
        <dbReference type="SAM" id="SignalP"/>
    </source>
</evidence>
<feature type="domain" description="GOST seven transmembrane" evidence="9">
    <location>
        <begin position="180"/>
        <end position="427"/>
    </location>
</feature>
<keyword evidence="2 7" id="KW-0812">Transmembrane</keyword>
<dbReference type="GO" id="GO:0005794">
    <property type="term" value="C:Golgi apparatus"/>
    <property type="evidence" value="ECO:0007669"/>
    <property type="project" value="TreeGrafter"/>
</dbReference>
<name>A0A067CYY4_SAPPC</name>
<comment type="subcellular location">
    <subcellularLocation>
        <location evidence="1">Membrane</location>
        <topology evidence="1">Multi-pass membrane protein</topology>
    </subcellularLocation>
</comment>
<evidence type="ECO:0000256" key="7">
    <source>
        <dbReference type="SAM" id="Phobius"/>
    </source>
</evidence>
<dbReference type="Pfam" id="PF06814">
    <property type="entry name" value="GOST_TM"/>
    <property type="match status" value="1"/>
</dbReference>
<dbReference type="GO" id="GO:0016020">
    <property type="term" value="C:membrane"/>
    <property type="evidence" value="ECO:0007669"/>
    <property type="project" value="UniProtKB-SubCell"/>
</dbReference>
<dbReference type="EMBL" id="KK583197">
    <property type="protein sequence ID" value="KDO31706.1"/>
    <property type="molecule type" value="Genomic_DNA"/>
</dbReference>
<gene>
    <name evidence="10" type="ORF">SPRG_19521</name>
</gene>
<dbReference type="OMA" id="SWAILET"/>
<keyword evidence="3 8" id="KW-0732">Signal</keyword>
<dbReference type="OrthoDB" id="19932at2759"/>
<feature type="transmembrane region" description="Helical" evidence="7">
    <location>
        <begin position="260"/>
        <end position="279"/>
    </location>
</feature>
<dbReference type="KEGG" id="spar:SPRG_19521"/>
<feature type="transmembrane region" description="Helical" evidence="7">
    <location>
        <begin position="366"/>
        <end position="388"/>
    </location>
</feature>
<dbReference type="AlphaFoldDB" id="A0A067CYY4"/>
<keyword evidence="4 7" id="KW-1133">Transmembrane helix</keyword>
<feature type="transmembrane region" description="Helical" evidence="7">
    <location>
        <begin position="400"/>
        <end position="421"/>
    </location>
</feature>
<dbReference type="InterPro" id="IPR053937">
    <property type="entry name" value="GOST_TM"/>
</dbReference>
<protein>
    <recommendedName>
        <fullName evidence="9">GOST seven transmembrane domain-containing protein</fullName>
    </recommendedName>
</protein>
<feature type="transmembrane region" description="Helical" evidence="7">
    <location>
        <begin position="291"/>
        <end position="311"/>
    </location>
</feature>
<evidence type="ECO:0000256" key="4">
    <source>
        <dbReference type="ARBA" id="ARBA00022989"/>
    </source>
</evidence>
<dbReference type="PANTHER" id="PTHR21229:SF1">
    <property type="entry name" value="GH17801P"/>
    <property type="match status" value="1"/>
</dbReference>
<evidence type="ECO:0000313" key="10">
    <source>
        <dbReference type="EMBL" id="KDO31706.1"/>
    </source>
</evidence>
<keyword evidence="5 7" id="KW-0472">Membrane</keyword>
<feature type="chain" id="PRO_5001639046" description="GOST seven transmembrane domain-containing protein" evidence="8">
    <location>
        <begin position="19"/>
        <end position="488"/>
    </location>
</feature>
<evidence type="ECO:0000256" key="3">
    <source>
        <dbReference type="ARBA" id="ARBA00022729"/>
    </source>
</evidence>
<feature type="transmembrane region" description="Helical" evidence="7">
    <location>
        <begin position="323"/>
        <end position="346"/>
    </location>
</feature>
<dbReference type="GeneID" id="24140869"/>
<evidence type="ECO:0000256" key="5">
    <source>
        <dbReference type="ARBA" id="ARBA00023136"/>
    </source>
</evidence>
<evidence type="ECO:0000256" key="1">
    <source>
        <dbReference type="ARBA" id="ARBA00004141"/>
    </source>
</evidence>
<feature type="region of interest" description="Disordered" evidence="6">
    <location>
        <begin position="460"/>
        <end position="488"/>
    </location>
</feature>